<feature type="domain" description="HTH tetR-type" evidence="5">
    <location>
        <begin position="5"/>
        <end position="65"/>
    </location>
</feature>
<dbReference type="Pfam" id="PF00440">
    <property type="entry name" value="TetR_N"/>
    <property type="match status" value="1"/>
</dbReference>
<dbReference type="InterPro" id="IPR001647">
    <property type="entry name" value="HTH_TetR"/>
</dbReference>
<accession>A0ABZ2I4Q7</accession>
<dbReference type="SUPFAM" id="SSF46689">
    <property type="entry name" value="Homeodomain-like"/>
    <property type="match status" value="1"/>
</dbReference>
<proteinExistence type="predicted"/>
<evidence type="ECO:0000259" key="5">
    <source>
        <dbReference type="PROSITE" id="PS50977"/>
    </source>
</evidence>
<name>A0ABZ2I4Q7_9HYPH</name>
<dbReference type="PROSITE" id="PS50977">
    <property type="entry name" value="HTH_TETR_2"/>
    <property type="match status" value="1"/>
</dbReference>
<dbReference type="Proteomes" id="UP001369958">
    <property type="component" value="Chromosome"/>
</dbReference>
<keyword evidence="7" id="KW-1185">Reference proteome</keyword>
<keyword evidence="1" id="KW-0805">Transcription regulation</keyword>
<sequence>MTKLSSTATDILDCAQTLIMAGGYNGFSYADIAEVVGIRKASIHHHFPSKADLVRALVSRYREDARAGFAALERSAADPREQLSFYLGYWQKCLSDGTAPICICALLASELPVLPPQIAAEVRLHFETLSSWLASALRRGAQTGAFELSSSPEAEAEAFLATVHGGMLSARVNSDPKLFTTITTALLARFLK</sequence>
<evidence type="ECO:0000256" key="2">
    <source>
        <dbReference type="ARBA" id="ARBA00023125"/>
    </source>
</evidence>
<dbReference type="Gene3D" id="1.10.357.10">
    <property type="entry name" value="Tetracycline Repressor, domain 2"/>
    <property type="match status" value="1"/>
</dbReference>
<gene>
    <name evidence="6" type="ORF">V6617_07005</name>
</gene>
<dbReference type="InterPro" id="IPR036271">
    <property type="entry name" value="Tet_transcr_reg_TetR-rel_C_sf"/>
</dbReference>
<organism evidence="6 7">
    <name type="scientific">Pelagibacterium nitratireducens</name>
    <dbReference type="NCBI Taxonomy" id="1046114"/>
    <lineage>
        <taxon>Bacteria</taxon>
        <taxon>Pseudomonadati</taxon>
        <taxon>Pseudomonadota</taxon>
        <taxon>Alphaproteobacteria</taxon>
        <taxon>Hyphomicrobiales</taxon>
        <taxon>Devosiaceae</taxon>
        <taxon>Pelagibacterium</taxon>
    </lineage>
</organism>
<dbReference type="PANTHER" id="PTHR47506">
    <property type="entry name" value="TRANSCRIPTIONAL REGULATORY PROTEIN"/>
    <property type="match status" value="1"/>
</dbReference>
<evidence type="ECO:0000256" key="1">
    <source>
        <dbReference type="ARBA" id="ARBA00023015"/>
    </source>
</evidence>
<dbReference type="Pfam" id="PF16925">
    <property type="entry name" value="TetR_C_13"/>
    <property type="match status" value="1"/>
</dbReference>
<dbReference type="InterPro" id="IPR009057">
    <property type="entry name" value="Homeodomain-like_sf"/>
</dbReference>
<dbReference type="SUPFAM" id="SSF48498">
    <property type="entry name" value="Tetracyclin repressor-like, C-terminal domain"/>
    <property type="match status" value="1"/>
</dbReference>
<evidence type="ECO:0000313" key="6">
    <source>
        <dbReference type="EMBL" id="WWT34205.1"/>
    </source>
</evidence>
<evidence type="ECO:0000313" key="7">
    <source>
        <dbReference type="Proteomes" id="UP001369958"/>
    </source>
</evidence>
<evidence type="ECO:0000256" key="3">
    <source>
        <dbReference type="ARBA" id="ARBA00023163"/>
    </source>
</evidence>
<feature type="DNA-binding region" description="H-T-H motif" evidence="4">
    <location>
        <begin position="28"/>
        <end position="47"/>
    </location>
</feature>
<dbReference type="EMBL" id="CP146275">
    <property type="protein sequence ID" value="WWT34205.1"/>
    <property type="molecule type" value="Genomic_DNA"/>
</dbReference>
<keyword evidence="2 4" id="KW-0238">DNA-binding</keyword>
<protein>
    <submittedName>
        <fullName evidence="6">TetR/AcrR family transcriptional regulator</fullName>
    </submittedName>
</protein>
<reference evidence="6 7" key="1">
    <citation type="submission" date="2024-02" db="EMBL/GenBank/DDBJ databases">
        <title>Complete genome sequence of Pelagibacterium nitratireducens ZH15.</title>
        <authorList>
            <person name="Zhao L.H."/>
        </authorList>
    </citation>
    <scope>NUCLEOTIDE SEQUENCE [LARGE SCALE GENOMIC DNA]</scope>
    <source>
        <strain evidence="6 7">ZH15</strain>
    </source>
</reference>
<evidence type="ECO:0000256" key="4">
    <source>
        <dbReference type="PROSITE-ProRule" id="PRU00335"/>
    </source>
</evidence>
<dbReference type="PANTHER" id="PTHR47506:SF1">
    <property type="entry name" value="HTH-TYPE TRANSCRIPTIONAL REGULATOR YJDC"/>
    <property type="match status" value="1"/>
</dbReference>
<dbReference type="RefSeq" id="WP_338609982.1">
    <property type="nucleotide sequence ID" value="NZ_CP146275.1"/>
</dbReference>
<dbReference type="InterPro" id="IPR011075">
    <property type="entry name" value="TetR_C"/>
</dbReference>
<keyword evidence="3" id="KW-0804">Transcription</keyword>
<dbReference type="PRINTS" id="PR00455">
    <property type="entry name" value="HTHTETR"/>
</dbReference>